<dbReference type="Proteomes" id="UP000504615">
    <property type="component" value="Unplaced"/>
</dbReference>
<organism evidence="2 3">
    <name type="scientific">Pogonomyrmex barbatus</name>
    <name type="common">red harvester ant</name>
    <dbReference type="NCBI Taxonomy" id="144034"/>
    <lineage>
        <taxon>Eukaryota</taxon>
        <taxon>Metazoa</taxon>
        <taxon>Ecdysozoa</taxon>
        <taxon>Arthropoda</taxon>
        <taxon>Hexapoda</taxon>
        <taxon>Insecta</taxon>
        <taxon>Pterygota</taxon>
        <taxon>Neoptera</taxon>
        <taxon>Endopterygota</taxon>
        <taxon>Hymenoptera</taxon>
        <taxon>Apocrita</taxon>
        <taxon>Aculeata</taxon>
        <taxon>Formicoidea</taxon>
        <taxon>Formicidae</taxon>
        <taxon>Myrmicinae</taxon>
        <taxon>Pogonomyrmex</taxon>
    </lineage>
</organism>
<reference evidence="3" key="1">
    <citation type="submission" date="2025-08" db="UniProtKB">
        <authorList>
            <consortium name="RefSeq"/>
        </authorList>
    </citation>
    <scope>IDENTIFICATION</scope>
</reference>
<dbReference type="Gene3D" id="3.90.1200.10">
    <property type="match status" value="1"/>
</dbReference>
<dbReference type="AlphaFoldDB" id="A0A6I9X948"/>
<dbReference type="RefSeq" id="XP_011641165.1">
    <property type="nucleotide sequence ID" value="XM_011642863.1"/>
</dbReference>
<keyword evidence="2" id="KW-1185">Reference proteome</keyword>
<gene>
    <name evidence="3" type="primary">LOC105429713</name>
</gene>
<evidence type="ECO:0000313" key="3">
    <source>
        <dbReference type="RefSeq" id="XP_011641165.1"/>
    </source>
</evidence>
<sequence length="406" mass="47348">MFHTSEFQKSDNEMISKIIDNLGLDDARYEITERNDNFMSTMYLLRVKFKNRTKGQTEELPIIVKRPSQVEYFRQLSRSESQFHNEILFYRTYAEPNDNFARCLYTDERPPADSVIALENMNKQGYRSCPYKYNVPLEYTLAAVRELGRFHGKGYVMKELRREKFFAIVEQLREPRYDKMIPDDNVAYINLTSTRAVEYLRKHDYYDATFCNKAEAVLSNAFDEVMIKTVEPREPLSTMCHGDFTASNILFKTDNDGRQHQPMLIDFALLRYATPVVDLSTYLCLCCSNEVRRDKFPEIMRAYHDALKKYLSEADIWDAEKYSYEALLDDFRRGGLFGFVITTSFLPVLMGYEDPEDFPSTGLIKAANLNKQLGGDEISKIVADMLLHLRDLGCFEYFSESKNITS</sequence>
<dbReference type="GeneID" id="105429713"/>
<protein>
    <submittedName>
        <fullName evidence="3">Uncharacterized protein LOC105429713</fullName>
    </submittedName>
</protein>
<dbReference type="OrthoDB" id="191037at2759"/>
<name>A0A6I9X948_9HYME</name>
<dbReference type="SMART" id="SM00587">
    <property type="entry name" value="CHK"/>
    <property type="match status" value="1"/>
</dbReference>
<dbReference type="InterPro" id="IPR011009">
    <property type="entry name" value="Kinase-like_dom_sf"/>
</dbReference>
<dbReference type="InterPro" id="IPR015897">
    <property type="entry name" value="CHK_kinase-like"/>
</dbReference>
<evidence type="ECO:0000313" key="2">
    <source>
        <dbReference type="Proteomes" id="UP000504615"/>
    </source>
</evidence>
<dbReference type="SUPFAM" id="SSF56112">
    <property type="entry name" value="Protein kinase-like (PK-like)"/>
    <property type="match status" value="1"/>
</dbReference>
<accession>A0A6I9X948</accession>
<dbReference type="PANTHER" id="PTHR11012">
    <property type="entry name" value="PROTEIN KINASE-LIKE DOMAIN-CONTAINING"/>
    <property type="match status" value="1"/>
</dbReference>
<evidence type="ECO:0000259" key="1">
    <source>
        <dbReference type="SMART" id="SM00587"/>
    </source>
</evidence>
<dbReference type="PANTHER" id="PTHR11012:SF8">
    <property type="entry name" value="JUVENILE HORMONE-INDUCIBLE PROTEIN 26"/>
    <property type="match status" value="1"/>
</dbReference>
<proteinExistence type="predicted"/>
<feature type="domain" description="CHK kinase-like" evidence="1">
    <location>
        <begin position="116"/>
        <end position="313"/>
    </location>
</feature>
<dbReference type="KEGG" id="pbar:105429713"/>
<dbReference type="InterPro" id="IPR004119">
    <property type="entry name" value="EcKL"/>
</dbReference>
<dbReference type="Pfam" id="PF02958">
    <property type="entry name" value="EcKL"/>
    <property type="match status" value="1"/>
</dbReference>